<accession>A0AB34PXE0</accession>
<evidence type="ECO:0000313" key="1">
    <source>
        <dbReference type="EMBL" id="KGR16014.1"/>
    </source>
</evidence>
<sequence length="368" mass="42716">MVLNIKKCLESNLLACMEQSILMLPHELIARILSMNYSMYGSLKHIYHFVVTCKEMYYRHVFLLYTLEPVMVSLCKCNKAISLVAMGLLKQSKLCYSIRCLDWFLTPKFTTAKHYQKAILDSINQFSNLYKVCLTANSLDMLMQVNRLPKCVSVLKINLITHVNPTRHTMRLDKVPLFRLKVLIFETSAPLSLTEYYYPFFRSILISKSPLYSWMAIDENVPEAHVKSPINQVCNILATLIYHSRSTLEYLNIHKLHPVFVFRAMDVVFHHGGINLSLFGSSEIDIQNLSEFPSLKYLKIDNSYSLTDNLIQKLMGRNKQSLIVLDYMYLQEIMHATLFEGNHVHKEFYDRNTGFATKVLTELNTLIQ</sequence>
<gene>
    <name evidence="1" type="ORF">MG3_01608</name>
</gene>
<dbReference type="EMBL" id="AJIX01000010">
    <property type="protein sequence ID" value="KGR16014.1"/>
    <property type="molecule type" value="Genomic_DNA"/>
</dbReference>
<evidence type="ECO:0008006" key="3">
    <source>
        <dbReference type="Google" id="ProtNLM"/>
    </source>
</evidence>
<reference evidence="1 2" key="1">
    <citation type="submission" date="2013-12" db="EMBL/GenBank/DDBJ databases">
        <title>The Genome Sequence of Candida albicans P78048.</title>
        <authorList>
            <consortium name="The Broad Institute Genome Sequencing Platform"/>
            <consortium name="The Broad Institute Genome Sequencing Center for Infectious Disease"/>
            <person name="Cuomo C."/>
            <person name="Bennett R."/>
            <person name="Hirakawa M."/>
            <person name="Noverr M."/>
            <person name="Mitchell A."/>
            <person name="Young S.K."/>
            <person name="Zeng Q."/>
            <person name="Gargeya S."/>
            <person name="Fitzgerald M."/>
            <person name="Abouelleil A."/>
            <person name="Alvarado L."/>
            <person name="Berlin A.M."/>
            <person name="Chapman S.B."/>
            <person name="Dewar J."/>
            <person name="Goldberg J."/>
            <person name="Griggs A."/>
            <person name="Gujja S."/>
            <person name="Hansen M."/>
            <person name="Howarth C."/>
            <person name="Imamovic A."/>
            <person name="Larimer J."/>
            <person name="McCowan C."/>
            <person name="Murphy C."/>
            <person name="Pearson M."/>
            <person name="Priest M."/>
            <person name="Roberts A."/>
            <person name="Saif S."/>
            <person name="Shea T."/>
            <person name="Sykes S."/>
            <person name="Wortman J."/>
            <person name="Nusbaum C."/>
            <person name="Birren B."/>
        </authorList>
    </citation>
    <scope>NUCLEOTIDE SEQUENCE [LARGE SCALE GENOMIC DNA]</scope>
    <source>
        <strain evidence="1 2">P78048</strain>
    </source>
</reference>
<name>A0AB34PXE0_CANAX</name>
<dbReference type="Proteomes" id="UP000030161">
    <property type="component" value="Unassembled WGS sequence"/>
</dbReference>
<comment type="caution">
    <text evidence="1">The sequence shown here is derived from an EMBL/GenBank/DDBJ whole genome shotgun (WGS) entry which is preliminary data.</text>
</comment>
<evidence type="ECO:0000313" key="2">
    <source>
        <dbReference type="Proteomes" id="UP000030161"/>
    </source>
</evidence>
<proteinExistence type="predicted"/>
<organism evidence="1 2">
    <name type="scientific">Candida albicans P78048</name>
    <dbReference type="NCBI Taxonomy" id="1094989"/>
    <lineage>
        <taxon>Eukaryota</taxon>
        <taxon>Fungi</taxon>
        <taxon>Dikarya</taxon>
        <taxon>Ascomycota</taxon>
        <taxon>Saccharomycotina</taxon>
        <taxon>Pichiomycetes</taxon>
        <taxon>Debaryomycetaceae</taxon>
        <taxon>Candida/Lodderomyces clade</taxon>
        <taxon>Candida</taxon>
    </lineage>
</organism>
<dbReference type="AlphaFoldDB" id="A0AB34PXE0"/>
<protein>
    <recommendedName>
        <fullName evidence="3">F-box domain-containing protein</fullName>
    </recommendedName>
</protein>